<dbReference type="InterPro" id="IPR012341">
    <property type="entry name" value="6hp_glycosidase-like_sf"/>
</dbReference>
<dbReference type="InterPro" id="IPR052043">
    <property type="entry name" value="PolySaccharide_Degr_Enz"/>
</dbReference>
<dbReference type="PANTHER" id="PTHR33886:SF8">
    <property type="entry name" value="UNSATURATED RHAMNOGALACTURONAN HYDROLASE (EUROFUNG)"/>
    <property type="match status" value="1"/>
</dbReference>
<dbReference type="GO" id="GO:0016787">
    <property type="term" value="F:hydrolase activity"/>
    <property type="evidence" value="ECO:0007669"/>
    <property type="project" value="UniProtKB-KW"/>
</dbReference>
<protein>
    <submittedName>
        <fullName evidence="2">Glycoside hydrolase family 88 protein</fullName>
    </submittedName>
</protein>
<evidence type="ECO:0000256" key="1">
    <source>
        <dbReference type="ARBA" id="ARBA00022801"/>
    </source>
</evidence>
<reference evidence="2 3" key="1">
    <citation type="submission" date="2021-07" db="EMBL/GenBank/DDBJ databases">
        <title>Paenibacillus radiodurans sp. nov., isolated from the southeastern edge of Tengger Desert.</title>
        <authorList>
            <person name="Zhang G."/>
        </authorList>
    </citation>
    <scope>NUCLEOTIDE SEQUENCE [LARGE SCALE GENOMIC DNA]</scope>
    <source>
        <strain evidence="2 3">CCM 7311</strain>
    </source>
</reference>
<name>A0ABS7CLX0_9BACL</name>
<gene>
    <name evidence="2" type="ORF">K0U00_47905</name>
</gene>
<keyword evidence="1 2" id="KW-0378">Hydrolase</keyword>
<dbReference type="InterPro" id="IPR010905">
    <property type="entry name" value="Glyco_hydro_88"/>
</dbReference>
<feature type="non-terminal residue" evidence="2">
    <location>
        <position position="154"/>
    </location>
</feature>
<evidence type="ECO:0000313" key="3">
    <source>
        <dbReference type="Proteomes" id="UP001519887"/>
    </source>
</evidence>
<organism evidence="2 3">
    <name type="scientific">Paenibacillus sepulcri</name>
    <dbReference type="NCBI Taxonomy" id="359917"/>
    <lineage>
        <taxon>Bacteria</taxon>
        <taxon>Bacillati</taxon>
        <taxon>Bacillota</taxon>
        <taxon>Bacilli</taxon>
        <taxon>Bacillales</taxon>
        <taxon>Paenibacillaceae</taxon>
        <taxon>Paenibacillus</taxon>
    </lineage>
</organism>
<dbReference type="Proteomes" id="UP001519887">
    <property type="component" value="Unassembled WGS sequence"/>
</dbReference>
<feature type="non-terminal residue" evidence="2">
    <location>
        <position position="1"/>
    </location>
</feature>
<dbReference type="Pfam" id="PF07470">
    <property type="entry name" value="Glyco_hydro_88"/>
    <property type="match status" value="1"/>
</dbReference>
<comment type="caution">
    <text evidence="2">The sequence shown here is derived from an EMBL/GenBank/DDBJ whole genome shotgun (WGS) entry which is preliminary data.</text>
</comment>
<proteinExistence type="predicted"/>
<dbReference type="Gene3D" id="1.50.10.10">
    <property type="match status" value="1"/>
</dbReference>
<evidence type="ECO:0000313" key="2">
    <source>
        <dbReference type="EMBL" id="MBW7461802.1"/>
    </source>
</evidence>
<keyword evidence="3" id="KW-1185">Reference proteome</keyword>
<dbReference type="EMBL" id="JAHZIK010003288">
    <property type="protein sequence ID" value="MBW7461802.1"/>
    <property type="molecule type" value="Genomic_DNA"/>
</dbReference>
<dbReference type="SUPFAM" id="SSF48208">
    <property type="entry name" value="Six-hairpin glycosidases"/>
    <property type="match status" value="1"/>
</dbReference>
<dbReference type="InterPro" id="IPR008928">
    <property type="entry name" value="6-hairpin_glycosidase_sf"/>
</dbReference>
<accession>A0ABS7CLX0</accession>
<dbReference type="PANTHER" id="PTHR33886">
    <property type="entry name" value="UNSATURATED RHAMNOGALACTURONAN HYDROLASE (EUROFUNG)"/>
    <property type="match status" value="1"/>
</dbReference>
<sequence length="154" mass="17677">HIETCTRLYSYAMWDKQQFGASGVLNTLATLDSLDDCGSFGATMLLALQEQGMNGADEIAELIADYISGEQYRLPTGALYRKPRIADFTHETVWCDDLYMSVPFLCRYYQRTGDIRYIEDAVNQLLQFRKLMYIPHLQVMSHVYDLTLNKPTVV</sequence>